<gene>
    <name evidence="5" type="ORF">POVCU1_003590</name>
    <name evidence="4" type="ORF">POVCU2_0004180</name>
</gene>
<dbReference type="EMBL" id="FLQU01000054">
    <property type="protein sequence ID" value="SBS80222.1"/>
    <property type="molecule type" value="Genomic_DNA"/>
</dbReference>
<feature type="signal peptide" evidence="2">
    <location>
        <begin position="1"/>
        <end position="27"/>
    </location>
</feature>
<dbReference type="Proteomes" id="UP000078560">
    <property type="component" value="Unassembled WGS sequence"/>
</dbReference>
<name>A0A1A8VLT8_PLAOA</name>
<sequence length="935" mass="104386">MNLRNIKSYVSFLLILMYIYEHNFVSSVQIAKRTNHESRKGGDDSVTLNKYGEVKSLGRYSNVLCNDVLCSSGKDTSFVTQRGKPASDDVENVGDDDDDDDFGEVDKEDDSIGDLSTDAGDEEEEYDDDNEDNSMNSNQEEKAEEGEDYAEGNGEGERMKKHLKFENVEKLINEKKDETKNKFKRYNFGDREAADSNENSPERSKASNSEDGHNEESVLNNEHVMRDGMTVFPGLYFVGIGYNLIFGNPLGEPDSLTDPGYRAQIYILNWEISNRGIANDLATLQPLNAWIRKENACSRAESINECSSVSDYTKNLAVEASVSGSYMGLGAFSASSGYNKFLNEISKRTSKTYLVKSNCVKYTIGLPPYVPWEKTIAYMNAVDDLPRDFTGLDKDSECTSDTYEQKKATDDCKDVHSWMQFFQTYGTHIITEAQLGIKKEDTPLPIKREYRMSGKITKIIKVSNSSVSKMQKEGVSVKATIKAQFGFASVGGSTGVSSNSASKNNDESYDMSEQLVVIGGNPIKDVTKEENLYEWSKSVTKNPMPINIKLIPISSSFESEELKNSYEKALHYYTRVYGSSPHDTMQKDEKDILTVLTLSSTITKSGPPPVSAECPHGQVVLFGWVLRQNFWDDTSKQKGYDIEICESGLSSCTSKQGNTHKYDISYIFVECGAQAMPFSEQVVSVSQATYNTIKCPNDYSIMFGFGVSTSSGKSKSALYTYITPCRPGLYYAPTIMCMKSCSLNMNNLDDKSFMYIVCVDGTIWSGLNMITMVAKDDFHSAVNRSKQYNDGELAVECPSEGTVLSGFYGETHTSSPYVNAPFGKCSKSLKSCSVHGSGQAIGHQNYRSIPHNVELLLSYSYHSQQRSLKKASVGQNSENGSMYAMFVFVNMQQIQLFLHTYNSQCLIENDVPSIRYADQQTYYVKSDVFDWKMGV</sequence>
<feature type="compositionally biased region" description="Acidic residues" evidence="1">
    <location>
        <begin position="119"/>
        <end position="132"/>
    </location>
</feature>
<feature type="domain" description="MACPF" evidence="3">
    <location>
        <begin position="221"/>
        <end position="588"/>
    </location>
</feature>
<dbReference type="Pfam" id="PF01823">
    <property type="entry name" value="MACPF"/>
    <property type="match status" value="2"/>
</dbReference>
<protein>
    <submittedName>
        <fullName evidence="4">Sporozoite micronemal protein essential for cell traversal, putative</fullName>
    </submittedName>
</protein>
<evidence type="ECO:0000313" key="6">
    <source>
        <dbReference type="Proteomes" id="UP000078546"/>
    </source>
</evidence>
<evidence type="ECO:0000259" key="3">
    <source>
        <dbReference type="PROSITE" id="PS51412"/>
    </source>
</evidence>
<evidence type="ECO:0000313" key="7">
    <source>
        <dbReference type="Proteomes" id="UP000078560"/>
    </source>
</evidence>
<reference evidence="6 7" key="2">
    <citation type="submission" date="2016-05" db="EMBL/GenBank/DDBJ databases">
        <authorList>
            <person name="Naeem Raeece"/>
        </authorList>
    </citation>
    <scope>NUCLEOTIDE SEQUENCE [LARGE SCALE GENOMIC DNA]</scope>
</reference>
<dbReference type="EMBL" id="FLQV01000075">
    <property type="protein sequence ID" value="SBS80897.1"/>
    <property type="molecule type" value="Genomic_DNA"/>
</dbReference>
<organism evidence="4 7">
    <name type="scientific">Plasmodium ovale curtisi</name>
    <dbReference type="NCBI Taxonomy" id="864141"/>
    <lineage>
        <taxon>Eukaryota</taxon>
        <taxon>Sar</taxon>
        <taxon>Alveolata</taxon>
        <taxon>Apicomplexa</taxon>
        <taxon>Aconoidasida</taxon>
        <taxon>Haemosporida</taxon>
        <taxon>Plasmodiidae</taxon>
        <taxon>Plasmodium</taxon>
        <taxon>Plasmodium (Plasmodium)</taxon>
    </lineage>
</organism>
<evidence type="ECO:0000313" key="5">
    <source>
        <dbReference type="EMBL" id="SBS80897.1"/>
    </source>
</evidence>
<evidence type="ECO:0000313" key="4">
    <source>
        <dbReference type="EMBL" id="SBS80222.1"/>
    </source>
</evidence>
<dbReference type="InterPro" id="IPR020864">
    <property type="entry name" value="MACPF"/>
</dbReference>
<dbReference type="SMART" id="SM00457">
    <property type="entry name" value="MACPF"/>
    <property type="match status" value="1"/>
</dbReference>
<evidence type="ECO:0000256" key="2">
    <source>
        <dbReference type="SAM" id="SignalP"/>
    </source>
</evidence>
<dbReference type="PROSITE" id="PS51412">
    <property type="entry name" value="MACPF_2"/>
    <property type="match status" value="1"/>
</dbReference>
<accession>A0A1A8VLT8</accession>
<evidence type="ECO:0000256" key="1">
    <source>
        <dbReference type="SAM" id="MobiDB-lite"/>
    </source>
</evidence>
<reference evidence="4" key="1">
    <citation type="submission" date="2016-05" db="EMBL/GenBank/DDBJ databases">
        <authorList>
            <person name="Lavstsen T."/>
            <person name="Jespersen J.S."/>
        </authorList>
    </citation>
    <scope>NUCLEOTIDE SEQUENCE [LARGE SCALE GENOMIC DNA]</scope>
</reference>
<feature type="chain" id="PRO_5015059516" evidence="2">
    <location>
        <begin position="28"/>
        <end position="935"/>
    </location>
</feature>
<feature type="region of interest" description="Disordered" evidence="1">
    <location>
        <begin position="182"/>
        <end position="216"/>
    </location>
</feature>
<feature type="compositionally biased region" description="Acidic residues" evidence="1">
    <location>
        <begin position="88"/>
        <end position="112"/>
    </location>
</feature>
<dbReference type="AlphaFoldDB" id="A0A1A8VLT8"/>
<proteinExistence type="predicted"/>
<keyword evidence="2" id="KW-0732">Signal</keyword>
<feature type="region of interest" description="Disordered" evidence="1">
    <location>
        <begin position="76"/>
        <end position="162"/>
    </location>
</feature>
<dbReference type="Proteomes" id="UP000078546">
    <property type="component" value="Unassembled WGS sequence"/>
</dbReference>